<dbReference type="Proteomes" id="UP001162156">
    <property type="component" value="Unassembled WGS sequence"/>
</dbReference>
<comment type="caution">
    <text evidence="2">The sequence shown here is derived from an EMBL/GenBank/DDBJ whole genome shotgun (WGS) entry which is preliminary data.</text>
</comment>
<feature type="region of interest" description="Disordered" evidence="1">
    <location>
        <begin position="94"/>
        <end position="141"/>
    </location>
</feature>
<reference evidence="2" key="1">
    <citation type="journal article" date="2023" name="Insect Mol. Biol.">
        <title>Genome sequencing provides insights into the evolution of gene families encoding plant cell wall-degrading enzymes in longhorned beetles.</title>
        <authorList>
            <person name="Shin N.R."/>
            <person name="Okamura Y."/>
            <person name="Kirsch R."/>
            <person name="Pauchet Y."/>
        </authorList>
    </citation>
    <scope>NUCLEOTIDE SEQUENCE</scope>
    <source>
        <strain evidence="2">RBIC_L_NR</strain>
    </source>
</reference>
<evidence type="ECO:0000256" key="1">
    <source>
        <dbReference type="SAM" id="MobiDB-lite"/>
    </source>
</evidence>
<dbReference type="EMBL" id="JANEYF010002936">
    <property type="protein sequence ID" value="KAJ8940883.1"/>
    <property type="molecule type" value="Genomic_DNA"/>
</dbReference>
<accession>A0AAV8XPQ5</accession>
<proteinExistence type="predicted"/>
<gene>
    <name evidence="2" type="ORF">NQ314_010546</name>
</gene>
<protein>
    <submittedName>
        <fullName evidence="2">Uncharacterized protein</fullName>
    </submittedName>
</protein>
<keyword evidence="3" id="KW-1185">Reference proteome</keyword>
<organism evidence="2 3">
    <name type="scientific">Rhamnusium bicolor</name>
    <dbReference type="NCBI Taxonomy" id="1586634"/>
    <lineage>
        <taxon>Eukaryota</taxon>
        <taxon>Metazoa</taxon>
        <taxon>Ecdysozoa</taxon>
        <taxon>Arthropoda</taxon>
        <taxon>Hexapoda</taxon>
        <taxon>Insecta</taxon>
        <taxon>Pterygota</taxon>
        <taxon>Neoptera</taxon>
        <taxon>Endopterygota</taxon>
        <taxon>Coleoptera</taxon>
        <taxon>Polyphaga</taxon>
        <taxon>Cucujiformia</taxon>
        <taxon>Chrysomeloidea</taxon>
        <taxon>Cerambycidae</taxon>
        <taxon>Lepturinae</taxon>
        <taxon>Rhagiini</taxon>
        <taxon>Rhamnusium</taxon>
    </lineage>
</organism>
<sequence length="141" mass="15755">MCFTEKRYKNLATATDAVGSSRQKNTIDLVIIPPEIDEQTDEEDINDDTTQEEVCLPNDVPGEIEIQWDHDGSEAEDSDEEYDVLLSVLQSRLNKEAASSRMNDGEAGPSCRKRNVDPGGRKKWPTTQESKVAPIKMDQKG</sequence>
<dbReference type="AlphaFoldDB" id="A0AAV8XPQ5"/>
<name>A0AAV8XPQ5_9CUCU</name>
<evidence type="ECO:0000313" key="3">
    <source>
        <dbReference type="Proteomes" id="UP001162156"/>
    </source>
</evidence>
<evidence type="ECO:0000313" key="2">
    <source>
        <dbReference type="EMBL" id="KAJ8940883.1"/>
    </source>
</evidence>